<dbReference type="InterPro" id="IPR051910">
    <property type="entry name" value="ComF/GntX_DNA_util-trans"/>
</dbReference>
<sequence length="233" mass="24884">MNIRSLFRQAFPQHCLLCGAVAGPEPLCAACLADLPWHGAPQCPRCATPTPLGQTCGACLKRPPAFDRTSAALAYAFPLDRLIPRLKYQGQLAVAPVLGAALARAVADAPLPDRLIAMPLHPARIRARGFNHATEIAREVAQRVGLPLDLDSCRRNRDTPPQQGLKHDARRRNVRGAFSCEGDVRGLHIALVDDVMTTGTSLDELAAALKRAGARAVDCWVAARTLPPADASG</sequence>
<evidence type="ECO:0000256" key="1">
    <source>
        <dbReference type="ARBA" id="ARBA00008007"/>
    </source>
</evidence>
<comment type="similarity">
    <text evidence="1">Belongs to the ComF/GntX family.</text>
</comment>
<reference evidence="4 5" key="1">
    <citation type="submission" date="2023-12" db="EMBL/GenBank/DDBJ databases">
        <title>Thiobacillus sedimentum sp. nov., a chemolithoautotrophic sulfur-oxidizing bacterium isolated from freshwater sediment.</title>
        <authorList>
            <person name="Luo J."/>
            <person name="Dai C."/>
        </authorList>
    </citation>
    <scope>NUCLEOTIDE SEQUENCE [LARGE SCALE GENOMIC DNA]</scope>
    <source>
        <strain evidence="4 5">SCUT-2</strain>
    </source>
</reference>
<organism evidence="4 5">
    <name type="scientific">Thiobacillus sedimenti</name>
    <dbReference type="NCBI Taxonomy" id="3110231"/>
    <lineage>
        <taxon>Bacteria</taxon>
        <taxon>Pseudomonadati</taxon>
        <taxon>Pseudomonadota</taxon>
        <taxon>Betaproteobacteria</taxon>
        <taxon>Nitrosomonadales</taxon>
        <taxon>Thiobacillaceae</taxon>
        <taxon>Thiobacillus</taxon>
    </lineage>
</organism>
<dbReference type="Pfam" id="PF18912">
    <property type="entry name" value="DZR_2"/>
    <property type="match status" value="1"/>
</dbReference>
<keyword evidence="5" id="KW-1185">Reference proteome</keyword>
<evidence type="ECO:0000259" key="2">
    <source>
        <dbReference type="Pfam" id="PF00156"/>
    </source>
</evidence>
<dbReference type="Proteomes" id="UP001334732">
    <property type="component" value="Chromosome"/>
</dbReference>
<dbReference type="EMBL" id="CP141769">
    <property type="protein sequence ID" value="WRS39648.1"/>
    <property type="molecule type" value="Genomic_DNA"/>
</dbReference>
<dbReference type="InterPro" id="IPR000836">
    <property type="entry name" value="PRTase_dom"/>
</dbReference>
<feature type="domain" description="Phosphoribosyltransferase" evidence="2">
    <location>
        <begin position="135"/>
        <end position="223"/>
    </location>
</feature>
<dbReference type="SUPFAM" id="SSF53271">
    <property type="entry name" value="PRTase-like"/>
    <property type="match status" value="1"/>
</dbReference>
<accession>A0ABZ1CNW9</accession>
<protein>
    <submittedName>
        <fullName evidence="4">ComF family protein</fullName>
    </submittedName>
</protein>
<gene>
    <name evidence="4" type="ORF">VA613_01900</name>
</gene>
<dbReference type="PANTHER" id="PTHR47505:SF1">
    <property type="entry name" value="DNA UTILIZATION PROTEIN YHGH"/>
    <property type="match status" value="1"/>
</dbReference>
<evidence type="ECO:0000313" key="5">
    <source>
        <dbReference type="Proteomes" id="UP001334732"/>
    </source>
</evidence>
<dbReference type="InterPro" id="IPR029057">
    <property type="entry name" value="PRTase-like"/>
</dbReference>
<dbReference type="Gene3D" id="3.40.50.2020">
    <property type="match status" value="1"/>
</dbReference>
<dbReference type="CDD" id="cd06223">
    <property type="entry name" value="PRTases_typeI"/>
    <property type="match status" value="1"/>
</dbReference>
<evidence type="ECO:0000313" key="4">
    <source>
        <dbReference type="EMBL" id="WRS39648.1"/>
    </source>
</evidence>
<dbReference type="PANTHER" id="PTHR47505">
    <property type="entry name" value="DNA UTILIZATION PROTEIN YHGH"/>
    <property type="match status" value="1"/>
</dbReference>
<evidence type="ECO:0000259" key="3">
    <source>
        <dbReference type="Pfam" id="PF18912"/>
    </source>
</evidence>
<dbReference type="RefSeq" id="WP_324780179.1">
    <property type="nucleotide sequence ID" value="NZ_CP141769.1"/>
</dbReference>
<proteinExistence type="inferred from homology"/>
<feature type="domain" description="Double zinc ribbon" evidence="3">
    <location>
        <begin position="9"/>
        <end position="60"/>
    </location>
</feature>
<dbReference type="InterPro" id="IPR044005">
    <property type="entry name" value="DZR_2"/>
</dbReference>
<dbReference type="Pfam" id="PF00156">
    <property type="entry name" value="Pribosyltran"/>
    <property type="match status" value="1"/>
</dbReference>
<name>A0ABZ1CNW9_9PROT</name>